<dbReference type="SUPFAM" id="SSF52096">
    <property type="entry name" value="ClpP/crotonase"/>
    <property type="match status" value="1"/>
</dbReference>
<dbReference type="GO" id="GO:0016853">
    <property type="term" value="F:isomerase activity"/>
    <property type="evidence" value="ECO:0007669"/>
    <property type="project" value="UniProtKB-KW"/>
</dbReference>
<keyword evidence="3" id="KW-0378">Hydrolase</keyword>
<dbReference type="EC" id="3.1.2.4" evidence="2"/>
<feature type="domain" description="Enoyl-CoA hydratase/isomerase" evidence="4">
    <location>
        <begin position="16"/>
        <end position="70"/>
    </location>
</feature>
<evidence type="ECO:0000259" key="4">
    <source>
        <dbReference type="Pfam" id="PF16113"/>
    </source>
</evidence>
<gene>
    <name evidence="5" type="ORF">DT376_43490</name>
</gene>
<sequence length="70" mass="7314">MNVLFEERPSLHGFRIGIATLDAEKSLNALSLPMIEALAAKLDAWAEDAGIACVLLRGNGAKAFCAGGDV</sequence>
<keyword evidence="5" id="KW-0413">Isomerase</keyword>
<dbReference type="EMBL" id="QORE01003786">
    <property type="protein sequence ID" value="RCI67153.1"/>
    <property type="molecule type" value="Genomic_DNA"/>
</dbReference>
<evidence type="ECO:0000256" key="1">
    <source>
        <dbReference type="ARBA" id="ARBA00001709"/>
    </source>
</evidence>
<dbReference type="InterPro" id="IPR029045">
    <property type="entry name" value="ClpP/crotonase-like_dom_sf"/>
</dbReference>
<dbReference type="InterPro" id="IPR032259">
    <property type="entry name" value="HIBYL-CoA-H"/>
</dbReference>
<comment type="caution">
    <text evidence="5">The sequence shown here is derived from an EMBL/GenBank/DDBJ whole genome shotgun (WGS) entry which is preliminary data.</text>
</comment>
<dbReference type="GO" id="GO:0005829">
    <property type="term" value="C:cytosol"/>
    <property type="evidence" value="ECO:0007669"/>
    <property type="project" value="TreeGrafter"/>
</dbReference>
<dbReference type="PANTHER" id="PTHR43176:SF3">
    <property type="entry name" value="3-HYDROXYISOBUTYRYL-COA HYDROLASE, MITOCHONDRIAL"/>
    <property type="match status" value="1"/>
</dbReference>
<evidence type="ECO:0000313" key="5">
    <source>
        <dbReference type="EMBL" id="RCI67153.1"/>
    </source>
</evidence>
<dbReference type="GO" id="GO:0006574">
    <property type="term" value="P:L-valine catabolic process"/>
    <property type="evidence" value="ECO:0007669"/>
    <property type="project" value="TreeGrafter"/>
</dbReference>
<dbReference type="AlphaFoldDB" id="A0A367LVF8"/>
<protein>
    <recommendedName>
        <fullName evidence="2">3-hydroxyisobutyryl-CoA hydrolase</fullName>
        <ecNumber evidence="2">3.1.2.4</ecNumber>
    </recommendedName>
</protein>
<dbReference type="Gene3D" id="3.90.226.10">
    <property type="entry name" value="2-enoyl-CoA Hydratase, Chain A, domain 1"/>
    <property type="match status" value="1"/>
</dbReference>
<organism evidence="5 6">
    <name type="scientific">Pseudomonas aeruginosa</name>
    <dbReference type="NCBI Taxonomy" id="287"/>
    <lineage>
        <taxon>Bacteria</taxon>
        <taxon>Pseudomonadati</taxon>
        <taxon>Pseudomonadota</taxon>
        <taxon>Gammaproteobacteria</taxon>
        <taxon>Pseudomonadales</taxon>
        <taxon>Pseudomonadaceae</taxon>
        <taxon>Pseudomonas</taxon>
    </lineage>
</organism>
<reference evidence="5 6" key="1">
    <citation type="submission" date="2018-07" db="EMBL/GenBank/DDBJ databases">
        <title>Mechanisms of high-level aminoglycoside resistance among Gram-negative pathogens in Brazil.</title>
        <authorList>
            <person name="Ballaben A.S."/>
            <person name="Darini A.L.C."/>
            <person name="Doi Y."/>
        </authorList>
    </citation>
    <scope>NUCLEOTIDE SEQUENCE [LARGE SCALE GENOMIC DNA]</scope>
    <source>
        <strain evidence="5 6">B2-305</strain>
    </source>
</reference>
<dbReference type="PANTHER" id="PTHR43176">
    <property type="entry name" value="3-HYDROXYISOBUTYRYL-COA HYDROLASE-RELATED"/>
    <property type="match status" value="1"/>
</dbReference>
<proteinExistence type="predicted"/>
<comment type="catalytic activity">
    <reaction evidence="1">
        <text>3-hydroxy-2-methylpropanoyl-CoA + H2O = 3-hydroxy-2-methylpropanoate + CoA + H(+)</text>
        <dbReference type="Rhea" id="RHEA:20888"/>
        <dbReference type="ChEBI" id="CHEBI:11805"/>
        <dbReference type="ChEBI" id="CHEBI:15377"/>
        <dbReference type="ChEBI" id="CHEBI:15378"/>
        <dbReference type="ChEBI" id="CHEBI:57287"/>
        <dbReference type="ChEBI" id="CHEBI:57340"/>
        <dbReference type="EC" id="3.1.2.4"/>
    </reaction>
</comment>
<name>A0A367LVF8_PSEAI</name>
<evidence type="ECO:0000313" key="6">
    <source>
        <dbReference type="Proteomes" id="UP000253594"/>
    </source>
</evidence>
<evidence type="ECO:0000256" key="3">
    <source>
        <dbReference type="ARBA" id="ARBA00022801"/>
    </source>
</evidence>
<dbReference type="Pfam" id="PF16113">
    <property type="entry name" value="ECH_2"/>
    <property type="match status" value="1"/>
</dbReference>
<feature type="non-terminal residue" evidence="5">
    <location>
        <position position="70"/>
    </location>
</feature>
<dbReference type="GO" id="GO:0003860">
    <property type="term" value="F:3-hydroxyisobutyryl-CoA hydrolase activity"/>
    <property type="evidence" value="ECO:0007669"/>
    <property type="project" value="UniProtKB-EC"/>
</dbReference>
<dbReference type="InterPro" id="IPR045004">
    <property type="entry name" value="ECH_dom"/>
</dbReference>
<accession>A0A367LVF8</accession>
<dbReference type="Proteomes" id="UP000253594">
    <property type="component" value="Unassembled WGS sequence"/>
</dbReference>
<evidence type="ECO:0000256" key="2">
    <source>
        <dbReference type="ARBA" id="ARBA00011915"/>
    </source>
</evidence>